<dbReference type="Gene3D" id="1.50.10.10">
    <property type="match status" value="1"/>
</dbReference>
<keyword evidence="6" id="KW-0326">Glycosidase</keyword>
<organism evidence="9 10">
    <name type="scientific">Roseivivax halodurans JCM 10272</name>
    <dbReference type="NCBI Taxonomy" id="1449350"/>
    <lineage>
        <taxon>Bacteria</taxon>
        <taxon>Pseudomonadati</taxon>
        <taxon>Pseudomonadota</taxon>
        <taxon>Alphaproteobacteria</taxon>
        <taxon>Rhodobacterales</taxon>
        <taxon>Roseobacteraceae</taxon>
        <taxon>Roseivivax</taxon>
    </lineage>
</organism>
<dbReference type="GO" id="GO:0008810">
    <property type="term" value="F:cellulase activity"/>
    <property type="evidence" value="ECO:0007669"/>
    <property type="project" value="UniProtKB-EC"/>
</dbReference>
<dbReference type="SUPFAM" id="SSF48208">
    <property type="entry name" value="Six-hairpin glycosidases"/>
    <property type="match status" value="1"/>
</dbReference>
<evidence type="ECO:0000256" key="8">
    <source>
        <dbReference type="SAM" id="SignalP"/>
    </source>
</evidence>
<evidence type="ECO:0000256" key="5">
    <source>
        <dbReference type="ARBA" id="ARBA00023001"/>
    </source>
</evidence>
<dbReference type="eggNOG" id="COG3405">
    <property type="taxonomic scope" value="Bacteria"/>
</dbReference>
<keyword evidence="5" id="KW-0136">Cellulose degradation</keyword>
<accession>X7EDT5</accession>
<dbReference type="RefSeq" id="WP_037263645.1">
    <property type="nucleotide sequence ID" value="NZ_JALZ01000014.1"/>
</dbReference>
<dbReference type="STRING" id="1449350.OCH239_05500"/>
<keyword evidence="8" id="KW-0732">Signal</keyword>
<evidence type="ECO:0000256" key="7">
    <source>
        <dbReference type="ARBA" id="ARBA00023326"/>
    </source>
</evidence>
<keyword evidence="7" id="KW-0624">Polysaccharide degradation</keyword>
<evidence type="ECO:0000256" key="6">
    <source>
        <dbReference type="ARBA" id="ARBA00023295"/>
    </source>
</evidence>
<dbReference type="Proteomes" id="UP000022447">
    <property type="component" value="Unassembled WGS sequence"/>
</dbReference>
<evidence type="ECO:0000256" key="1">
    <source>
        <dbReference type="ARBA" id="ARBA00000966"/>
    </source>
</evidence>
<dbReference type="OrthoDB" id="9766708at2"/>
<dbReference type="GO" id="GO:0030245">
    <property type="term" value="P:cellulose catabolic process"/>
    <property type="evidence" value="ECO:0007669"/>
    <property type="project" value="UniProtKB-KW"/>
</dbReference>
<dbReference type="Pfam" id="PF01270">
    <property type="entry name" value="Glyco_hydro_8"/>
    <property type="match status" value="1"/>
</dbReference>
<evidence type="ECO:0000313" key="9">
    <source>
        <dbReference type="EMBL" id="ETX14097.1"/>
    </source>
</evidence>
<proteinExistence type="inferred from homology"/>
<protein>
    <recommendedName>
        <fullName evidence="3">cellulase</fullName>
        <ecNumber evidence="3">3.2.1.4</ecNumber>
    </recommendedName>
</protein>
<evidence type="ECO:0000256" key="3">
    <source>
        <dbReference type="ARBA" id="ARBA00012601"/>
    </source>
</evidence>
<comment type="similarity">
    <text evidence="2">Belongs to the glycosyl hydrolase 8 (cellulase D) family.</text>
</comment>
<evidence type="ECO:0000256" key="4">
    <source>
        <dbReference type="ARBA" id="ARBA00022801"/>
    </source>
</evidence>
<dbReference type="AlphaFoldDB" id="X7EDT5"/>
<feature type="chain" id="PRO_5004979676" description="cellulase" evidence="8">
    <location>
        <begin position="24"/>
        <end position="352"/>
    </location>
</feature>
<dbReference type="InterPro" id="IPR002037">
    <property type="entry name" value="Glyco_hydro_8"/>
</dbReference>
<evidence type="ECO:0000256" key="2">
    <source>
        <dbReference type="ARBA" id="ARBA00009209"/>
    </source>
</evidence>
<name>X7EDT5_9RHOB</name>
<comment type="catalytic activity">
    <reaction evidence="1">
        <text>Endohydrolysis of (1-&gt;4)-beta-D-glucosidic linkages in cellulose, lichenin and cereal beta-D-glucans.</text>
        <dbReference type="EC" id="3.2.1.4"/>
    </reaction>
</comment>
<dbReference type="EMBL" id="JALZ01000014">
    <property type="protein sequence ID" value="ETX14097.1"/>
    <property type="molecule type" value="Genomic_DNA"/>
</dbReference>
<keyword evidence="4 9" id="KW-0378">Hydrolase</keyword>
<keyword evidence="10" id="KW-1185">Reference proteome</keyword>
<comment type="caution">
    <text evidence="9">The sequence shown here is derived from an EMBL/GenBank/DDBJ whole genome shotgun (WGS) entry which is preliminary data.</text>
</comment>
<dbReference type="PATRIC" id="fig|1449350.3.peg.2789"/>
<reference evidence="9 10" key="1">
    <citation type="submission" date="2014-01" db="EMBL/GenBank/DDBJ databases">
        <title>Roseivivax halodurans JCM 10272 Genome Sequencing.</title>
        <authorList>
            <person name="Lai Q."/>
            <person name="Li G."/>
            <person name="Shao Z."/>
        </authorList>
    </citation>
    <scope>NUCLEOTIDE SEQUENCE [LARGE SCALE GENOMIC DNA]</scope>
    <source>
        <strain evidence="9 10">JCM 10272</strain>
    </source>
</reference>
<dbReference type="PRINTS" id="PR00735">
    <property type="entry name" value="GLHYDRLASE8"/>
</dbReference>
<dbReference type="InterPro" id="IPR008928">
    <property type="entry name" value="6-hairpin_glycosidase_sf"/>
</dbReference>
<evidence type="ECO:0000313" key="10">
    <source>
        <dbReference type="Proteomes" id="UP000022447"/>
    </source>
</evidence>
<dbReference type="InterPro" id="IPR012341">
    <property type="entry name" value="6hp_glycosidase-like_sf"/>
</dbReference>
<gene>
    <name evidence="9" type="ORF">OCH239_05500</name>
</gene>
<dbReference type="EC" id="3.2.1.4" evidence="3"/>
<feature type="signal peptide" evidence="8">
    <location>
        <begin position="1"/>
        <end position="23"/>
    </location>
</feature>
<sequence length="352" mass="37970">MKRRQFVSALAAGLALRHSRASAQPAELGDQLRDVWSAWRDAHANGSGRVIDAPQQFASHSEGQSYGLFLAALAGDRRTFDRIETWTRVNLAIRSDALMAWRWLPDSPVRVPDTNNASDGDLFRAWALLRASDRFLVPEYRELAATIAADLAEHCIAERSDGTPLLLPAADGFRTAEGFIVNLAYSMPLALEELAAAFGLPVLAQAAEGAVRLSAELAEGGVVPDWVEVTESGLIQPEGFSFDCGYEAMRVPLFYIWSGLADHPAVRTFALAQRAAPENRAATIIERGSGAILETSSEAGYRSLSALSACVTENSLGSGMLPFSVEQAYYPATLQVFSMIAQAQGAPRCIPL</sequence>
<keyword evidence="7" id="KW-0119">Carbohydrate metabolism</keyword>